<dbReference type="Gene3D" id="3.40.50.720">
    <property type="entry name" value="NAD(P)-binding Rossmann-like Domain"/>
    <property type="match status" value="1"/>
</dbReference>
<sequence length="338" mass="38095">MKNRSVLVTGGAGFIGSNFIPYFLENNPTTKVVNLDKLTYAGELSNLKEVENNPNYSFVKGDICDRSLVQSLFDKYQFDGVIHFAAESHVDNSINNPSAFVDTNISGTFNLIDVAKSNWMEAPFKYKDGCENNRFHHISTDEVYGSLGETGLFTENTPYAPNSPYSASKASSDFIIRSYFHTYGMNVVTTNCSNNYGPKQHDEKLIPTIIRKAISGENIPIYGDGTNVRDWLYVLDHCKGIDLVFKTGKAGETYNIGGRNERNNLYIVNTICSILDEIKPADKSYKDQITFVTDRPGHDFRYAIDASKVENELGWKADENFETGIKKTIDWYLKKYTD</sequence>
<protein>
    <recommendedName>
        <fullName evidence="4 7">dTDP-glucose 4,6-dehydratase</fullName>
        <ecNumber evidence="4 7">4.2.1.46</ecNumber>
    </recommendedName>
</protein>
<name>A0ABT4S1Y6_9FLAO</name>
<dbReference type="RefSeq" id="WP_106688070.1">
    <property type="nucleotide sequence ID" value="NZ_CAXQEU010000140.1"/>
</dbReference>
<comment type="cofactor">
    <cofactor evidence="2 7">
        <name>NAD(+)</name>
        <dbReference type="ChEBI" id="CHEBI:57540"/>
    </cofactor>
</comment>
<evidence type="ECO:0000259" key="8">
    <source>
        <dbReference type="Pfam" id="PF16363"/>
    </source>
</evidence>
<dbReference type="Gene3D" id="3.90.25.10">
    <property type="entry name" value="UDP-galactose 4-epimerase, domain 1"/>
    <property type="match status" value="1"/>
</dbReference>
<dbReference type="NCBIfam" id="TIGR01181">
    <property type="entry name" value="dTDP_gluc_dehyt"/>
    <property type="match status" value="1"/>
</dbReference>
<dbReference type="InterPro" id="IPR016040">
    <property type="entry name" value="NAD(P)-bd_dom"/>
</dbReference>
<dbReference type="GO" id="GO:0008460">
    <property type="term" value="F:dTDP-glucose 4,6-dehydratase activity"/>
    <property type="evidence" value="ECO:0007669"/>
    <property type="project" value="UniProtKB-EC"/>
</dbReference>
<evidence type="ECO:0000256" key="1">
    <source>
        <dbReference type="ARBA" id="ARBA00001539"/>
    </source>
</evidence>
<organism evidence="9 10">
    <name type="scientific">Mesoflavibacter profundi</name>
    <dbReference type="NCBI Taxonomy" id="2708110"/>
    <lineage>
        <taxon>Bacteria</taxon>
        <taxon>Pseudomonadati</taxon>
        <taxon>Bacteroidota</taxon>
        <taxon>Flavobacteriia</taxon>
        <taxon>Flavobacteriales</taxon>
        <taxon>Flavobacteriaceae</taxon>
        <taxon>Mesoflavibacter</taxon>
    </lineage>
</organism>
<comment type="similarity">
    <text evidence="3 7">Belongs to the NAD(P)-dependent epimerase/dehydratase family. dTDP-glucose dehydratase subfamily.</text>
</comment>
<keyword evidence="10" id="KW-1185">Reference proteome</keyword>
<evidence type="ECO:0000256" key="4">
    <source>
        <dbReference type="ARBA" id="ARBA00011990"/>
    </source>
</evidence>
<feature type="domain" description="NAD(P)-binding" evidence="8">
    <location>
        <begin position="7"/>
        <end position="328"/>
    </location>
</feature>
<comment type="caution">
    <text evidence="9">The sequence shown here is derived from an EMBL/GenBank/DDBJ whole genome shotgun (WGS) entry which is preliminary data.</text>
</comment>
<reference evidence="9" key="1">
    <citation type="submission" date="2022-11" db="EMBL/GenBank/DDBJ databases">
        <title>Refractory cell wall polysaccharides provide important carbon source for microbial heterotrophs in the hadal ocean.</title>
        <authorList>
            <person name="Zhu X."/>
        </authorList>
    </citation>
    <scope>NUCLEOTIDE SEQUENCE</scope>
    <source>
        <strain evidence="9">MTRN7</strain>
    </source>
</reference>
<evidence type="ECO:0000256" key="6">
    <source>
        <dbReference type="ARBA" id="ARBA00023239"/>
    </source>
</evidence>
<dbReference type="CDD" id="cd05246">
    <property type="entry name" value="dTDP_GD_SDR_e"/>
    <property type="match status" value="1"/>
</dbReference>
<evidence type="ECO:0000313" key="10">
    <source>
        <dbReference type="Proteomes" id="UP001149142"/>
    </source>
</evidence>
<evidence type="ECO:0000313" key="9">
    <source>
        <dbReference type="EMBL" id="MDA0177928.1"/>
    </source>
</evidence>
<dbReference type="Pfam" id="PF16363">
    <property type="entry name" value="GDP_Man_Dehyd"/>
    <property type="match status" value="1"/>
</dbReference>
<gene>
    <name evidence="9" type="primary">rfbB</name>
    <name evidence="9" type="ORF">OOZ35_10530</name>
</gene>
<evidence type="ECO:0000256" key="3">
    <source>
        <dbReference type="ARBA" id="ARBA00008178"/>
    </source>
</evidence>
<dbReference type="EMBL" id="JAPFGC010000002">
    <property type="protein sequence ID" value="MDA0177928.1"/>
    <property type="molecule type" value="Genomic_DNA"/>
</dbReference>
<dbReference type="EC" id="4.2.1.46" evidence="4 7"/>
<accession>A0ABT4S1Y6</accession>
<dbReference type="PANTHER" id="PTHR43000">
    <property type="entry name" value="DTDP-D-GLUCOSE 4,6-DEHYDRATASE-RELATED"/>
    <property type="match status" value="1"/>
</dbReference>
<keyword evidence="5" id="KW-0520">NAD</keyword>
<dbReference type="InterPro" id="IPR036291">
    <property type="entry name" value="NAD(P)-bd_dom_sf"/>
</dbReference>
<comment type="catalytic activity">
    <reaction evidence="1 7">
        <text>dTDP-alpha-D-glucose = dTDP-4-dehydro-6-deoxy-alpha-D-glucose + H2O</text>
        <dbReference type="Rhea" id="RHEA:17221"/>
        <dbReference type="ChEBI" id="CHEBI:15377"/>
        <dbReference type="ChEBI" id="CHEBI:57477"/>
        <dbReference type="ChEBI" id="CHEBI:57649"/>
        <dbReference type="EC" id="4.2.1.46"/>
    </reaction>
</comment>
<evidence type="ECO:0000256" key="2">
    <source>
        <dbReference type="ARBA" id="ARBA00001911"/>
    </source>
</evidence>
<proteinExistence type="inferred from homology"/>
<evidence type="ECO:0000256" key="7">
    <source>
        <dbReference type="RuleBase" id="RU004473"/>
    </source>
</evidence>
<keyword evidence="6 7" id="KW-0456">Lyase</keyword>
<dbReference type="Proteomes" id="UP001149142">
    <property type="component" value="Unassembled WGS sequence"/>
</dbReference>
<evidence type="ECO:0000256" key="5">
    <source>
        <dbReference type="ARBA" id="ARBA00023027"/>
    </source>
</evidence>
<dbReference type="InterPro" id="IPR005888">
    <property type="entry name" value="dTDP_Gluc_deHydtase"/>
</dbReference>
<dbReference type="SUPFAM" id="SSF51735">
    <property type="entry name" value="NAD(P)-binding Rossmann-fold domains"/>
    <property type="match status" value="1"/>
</dbReference>